<dbReference type="PANTHER" id="PTHR13774:SF39">
    <property type="entry name" value="BIOSYNTHESIS PROTEIN, PUTATIVE-RELATED"/>
    <property type="match status" value="1"/>
</dbReference>
<dbReference type="NCBIfam" id="TIGR00654">
    <property type="entry name" value="PhzF_family"/>
    <property type="match status" value="1"/>
</dbReference>
<sequence length="280" mass="29894">MNLQRVAAFSRGEQGGNPAGVALLTEPLSDKDMARIAAEVGYSETAFAYPLSADRKHWRVRYFSPESEVPFCGHATVALGSVLGETYGLSTYSLKINQADIEVTASQTEAGIAAELTSPQTYSRALSEKELSETLALLGLQVTDLDEQLPPAKIHGGADHIVLPLQRRDTLSAMHYDLDAGRELMNRHGLVTIMLVYIEDAQTFHSRNAFASGGVLEDPATGAASAAFAGYLRDKQWPHGGKITLYQGEDMGAPSVITVALTDEPGASVSVSGSTRKIAV</sequence>
<evidence type="ECO:0000256" key="1">
    <source>
        <dbReference type="ARBA" id="ARBA00008270"/>
    </source>
</evidence>
<dbReference type="OrthoDB" id="9788221at2"/>
<name>A0A1M5RUZ2_9ALTE</name>
<evidence type="ECO:0000313" key="5">
    <source>
        <dbReference type="Proteomes" id="UP000184520"/>
    </source>
</evidence>
<accession>A0A1M5RUZ2</accession>
<comment type="similarity">
    <text evidence="1">Belongs to the PhzF family.</text>
</comment>
<reference evidence="5" key="1">
    <citation type="submission" date="2016-11" db="EMBL/GenBank/DDBJ databases">
        <authorList>
            <person name="Varghese N."/>
            <person name="Submissions S."/>
        </authorList>
    </citation>
    <scope>NUCLEOTIDE SEQUENCE [LARGE SCALE GENOMIC DNA]</scope>
    <source>
        <strain evidence="5">CGMCC 1.8995</strain>
    </source>
</reference>
<proteinExistence type="inferred from homology"/>
<dbReference type="GO" id="GO:0005737">
    <property type="term" value="C:cytoplasm"/>
    <property type="evidence" value="ECO:0007669"/>
    <property type="project" value="TreeGrafter"/>
</dbReference>
<organism evidence="4 5">
    <name type="scientific">Marisediminitalea aggregata</name>
    <dbReference type="NCBI Taxonomy" id="634436"/>
    <lineage>
        <taxon>Bacteria</taxon>
        <taxon>Pseudomonadati</taxon>
        <taxon>Pseudomonadota</taxon>
        <taxon>Gammaproteobacteria</taxon>
        <taxon>Alteromonadales</taxon>
        <taxon>Alteromonadaceae</taxon>
        <taxon>Marisediminitalea</taxon>
    </lineage>
</organism>
<gene>
    <name evidence="4" type="ORF">SAMN05216361_4249</name>
</gene>
<evidence type="ECO:0000256" key="2">
    <source>
        <dbReference type="ARBA" id="ARBA00023235"/>
    </source>
</evidence>
<dbReference type="Gene3D" id="3.10.310.10">
    <property type="entry name" value="Diaminopimelate Epimerase, Chain A, domain 1"/>
    <property type="match status" value="2"/>
</dbReference>
<feature type="active site" evidence="3">
    <location>
        <position position="44"/>
    </location>
</feature>
<dbReference type="Pfam" id="PF02567">
    <property type="entry name" value="PhzC-PhzF"/>
    <property type="match status" value="1"/>
</dbReference>
<dbReference type="STRING" id="634436.SAMN05216361_4249"/>
<dbReference type="RefSeq" id="WP_073325182.1">
    <property type="nucleotide sequence ID" value="NZ_FQWD01000008.1"/>
</dbReference>
<dbReference type="Proteomes" id="UP000184520">
    <property type="component" value="Unassembled WGS sequence"/>
</dbReference>
<dbReference type="GO" id="GO:0016853">
    <property type="term" value="F:isomerase activity"/>
    <property type="evidence" value="ECO:0007669"/>
    <property type="project" value="UniProtKB-KW"/>
</dbReference>
<dbReference type="SUPFAM" id="SSF54506">
    <property type="entry name" value="Diaminopimelate epimerase-like"/>
    <property type="match status" value="1"/>
</dbReference>
<dbReference type="PIRSF" id="PIRSF016184">
    <property type="entry name" value="PhzC_PhzF"/>
    <property type="match status" value="1"/>
</dbReference>
<keyword evidence="5" id="KW-1185">Reference proteome</keyword>
<dbReference type="AlphaFoldDB" id="A0A1M5RUZ2"/>
<evidence type="ECO:0000256" key="3">
    <source>
        <dbReference type="PIRSR" id="PIRSR016184-1"/>
    </source>
</evidence>
<evidence type="ECO:0000313" key="4">
    <source>
        <dbReference type="EMBL" id="SHH30127.1"/>
    </source>
</evidence>
<protein>
    <submittedName>
        <fullName evidence="4">Phenazine biosynthesis protein PhzF family</fullName>
    </submittedName>
</protein>
<dbReference type="InterPro" id="IPR003719">
    <property type="entry name" value="Phenazine_PhzF-like"/>
</dbReference>
<dbReference type="PANTHER" id="PTHR13774">
    <property type="entry name" value="PHENAZINE BIOSYNTHESIS PROTEIN"/>
    <property type="match status" value="1"/>
</dbReference>
<dbReference type="EMBL" id="FQWD01000008">
    <property type="protein sequence ID" value="SHH30127.1"/>
    <property type="molecule type" value="Genomic_DNA"/>
</dbReference>
<keyword evidence="2" id="KW-0413">Isomerase</keyword>